<dbReference type="PANTHER" id="PTHR34072:SF52">
    <property type="entry name" value="RIBONUCLEASE H"/>
    <property type="match status" value="1"/>
</dbReference>
<keyword evidence="4" id="KW-0255">Endonuclease</keyword>
<accession>A0A9Q3PEF8</accession>
<keyword evidence="3" id="KW-0540">Nuclease</keyword>
<keyword evidence="1" id="KW-0808">Transferase</keyword>
<feature type="domain" description="Reverse transcriptase RNase H-like" evidence="7">
    <location>
        <begin position="24"/>
        <end position="128"/>
    </location>
</feature>
<dbReference type="Pfam" id="PF17917">
    <property type="entry name" value="RT_RNaseH"/>
    <property type="match status" value="1"/>
</dbReference>
<evidence type="ECO:0000256" key="5">
    <source>
        <dbReference type="ARBA" id="ARBA00022801"/>
    </source>
</evidence>
<dbReference type="InterPro" id="IPR043502">
    <property type="entry name" value="DNA/RNA_pol_sf"/>
</dbReference>
<comment type="caution">
    <text evidence="8">The sequence shown here is derived from an EMBL/GenBank/DDBJ whole genome shotgun (WGS) entry which is preliminary data.</text>
</comment>
<evidence type="ECO:0000256" key="6">
    <source>
        <dbReference type="ARBA" id="ARBA00022918"/>
    </source>
</evidence>
<dbReference type="AlphaFoldDB" id="A0A9Q3PEF8"/>
<dbReference type="InterPro" id="IPR041373">
    <property type="entry name" value="RT_RNaseH"/>
</dbReference>
<evidence type="ECO:0000256" key="3">
    <source>
        <dbReference type="ARBA" id="ARBA00022722"/>
    </source>
</evidence>
<dbReference type="GO" id="GO:0003964">
    <property type="term" value="F:RNA-directed DNA polymerase activity"/>
    <property type="evidence" value="ECO:0007669"/>
    <property type="project" value="UniProtKB-KW"/>
</dbReference>
<evidence type="ECO:0000313" key="8">
    <source>
        <dbReference type="EMBL" id="MBW0558634.1"/>
    </source>
</evidence>
<feature type="non-terminal residue" evidence="8">
    <location>
        <position position="1"/>
    </location>
</feature>
<evidence type="ECO:0000313" key="9">
    <source>
        <dbReference type="Proteomes" id="UP000765509"/>
    </source>
</evidence>
<proteinExistence type="predicted"/>
<sequence length="179" mass="20140">EALRKLYKLKQAFTTASVLSHYNPSLPNIVDADASYYSLGAVPSQKPDAGKHPIAFDSGKRLPENFNYEINDKELLGIVWALKCCRSFLLSLFSLFEVLTDHSTLQYFMSSQISNCCQAGWAGFLSKFHFSISDRPGQLATLPDALSSCDNVYPERGKEFMSKNPINYQQIIKQDEIRA</sequence>
<dbReference type="Proteomes" id="UP000765509">
    <property type="component" value="Unassembled WGS sequence"/>
</dbReference>
<gene>
    <name evidence="8" type="ORF">O181_098349</name>
</gene>
<reference evidence="8" key="1">
    <citation type="submission" date="2021-03" db="EMBL/GenBank/DDBJ databases">
        <title>Draft genome sequence of rust myrtle Austropuccinia psidii MF-1, a brazilian biotype.</title>
        <authorList>
            <person name="Quecine M.C."/>
            <person name="Pachon D.M.R."/>
            <person name="Bonatelli M.L."/>
            <person name="Correr F.H."/>
            <person name="Franceschini L.M."/>
            <person name="Leite T.F."/>
            <person name="Margarido G.R.A."/>
            <person name="Almeida C.A."/>
            <person name="Ferrarezi J.A."/>
            <person name="Labate C.A."/>
        </authorList>
    </citation>
    <scope>NUCLEOTIDE SEQUENCE</scope>
    <source>
        <strain evidence="8">MF-1</strain>
    </source>
</reference>
<dbReference type="GO" id="GO:0004519">
    <property type="term" value="F:endonuclease activity"/>
    <property type="evidence" value="ECO:0007669"/>
    <property type="project" value="UniProtKB-KW"/>
</dbReference>
<evidence type="ECO:0000256" key="1">
    <source>
        <dbReference type="ARBA" id="ARBA00022679"/>
    </source>
</evidence>
<protein>
    <recommendedName>
        <fullName evidence="7">Reverse transcriptase RNase H-like domain-containing protein</fullName>
    </recommendedName>
</protein>
<evidence type="ECO:0000256" key="4">
    <source>
        <dbReference type="ARBA" id="ARBA00022759"/>
    </source>
</evidence>
<evidence type="ECO:0000256" key="2">
    <source>
        <dbReference type="ARBA" id="ARBA00022695"/>
    </source>
</evidence>
<keyword evidence="9" id="KW-1185">Reference proteome</keyword>
<dbReference type="PANTHER" id="PTHR34072">
    <property type="entry name" value="ENZYMATIC POLYPROTEIN-RELATED"/>
    <property type="match status" value="1"/>
</dbReference>
<evidence type="ECO:0000259" key="7">
    <source>
        <dbReference type="Pfam" id="PF17917"/>
    </source>
</evidence>
<dbReference type="CDD" id="cd09274">
    <property type="entry name" value="RNase_HI_RT_Ty3"/>
    <property type="match status" value="1"/>
</dbReference>
<keyword evidence="5" id="KW-0378">Hydrolase</keyword>
<dbReference type="EMBL" id="AVOT02066955">
    <property type="protein sequence ID" value="MBW0558634.1"/>
    <property type="molecule type" value="Genomic_DNA"/>
</dbReference>
<keyword evidence="6" id="KW-0695">RNA-directed DNA polymerase</keyword>
<dbReference type="GO" id="GO:0016787">
    <property type="term" value="F:hydrolase activity"/>
    <property type="evidence" value="ECO:0007669"/>
    <property type="project" value="UniProtKB-KW"/>
</dbReference>
<dbReference type="OrthoDB" id="3095879at2759"/>
<keyword evidence="2" id="KW-0548">Nucleotidyltransferase</keyword>
<dbReference type="SUPFAM" id="SSF56672">
    <property type="entry name" value="DNA/RNA polymerases"/>
    <property type="match status" value="1"/>
</dbReference>
<name>A0A9Q3PEF8_9BASI</name>
<organism evidence="8 9">
    <name type="scientific">Austropuccinia psidii MF-1</name>
    <dbReference type="NCBI Taxonomy" id="1389203"/>
    <lineage>
        <taxon>Eukaryota</taxon>
        <taxon>Fungi</taxon>
        <taxon>Dikarya</taxon>
        <taxon>Basidiomycota</taxon>
        <taxon>Pucciniomycotina</taxon>
        <taxon>Pucciniomycetes</taxon>
        <taxon>Pucciniales</taxon>
        <taxon>Sphaerophragmiaceae</taxon>
        <taxon>Austropuccinia</taxon>
    </lineage>
</organism>